<name>A0A016V3A8_9BILA</name>
<dbReference type="EMBL" id="JARK01001356">
    <property type="protein sequence ID" value="EYC21213.1"/>
    <property type="molecule type" value="Genomic_DNA"/>
</dbReference>
<keyword evidence="2" id="KW-1185">Reference proteome</keyword>
<accession>A0A016V3A8</accession>
<comment type="caution">
    <text evidence="1">The sequence shown here is derived from an EMBL/GenBank/DDBJ whole genome shotgun (WGS) entry which is preliminary data.</text>
</comment>
<dbReference type="Proteomes" id="UP000024635">
    <property type="component" value="Unassembled WGS sequence"/>
</dbReference>
<gene>
    <name evidence="1" type="primary">Acey_s0020.g60</name>
    <name evidence="1" type="ORF">Y032_0020g60</name>
</gene>
<sequence>MNRSIPRLATKSTVETMSIDRQVALSPRVVSSLHRTRQEVVCCHYPGGGRMARFFGWHYRQAGSGTP</sequence>
<evidence type="ECO:0000313" key="2">
    <source>
        <dbReference type="Proteomes" id="UP000024635"/>
    </source>
</evidence>
<proteinExistence type="predicted"/>
<evidence type="ECO:0000313" key="1">
    <source>
        <dbReference type="EMBL" id="EYC21213.1"/>
    </source>
</evidence>
<protein>
    <submittedName>
        <fullName evidence="1">Uncharacterized protein</fullName>
    </submittedName>
</protein>
<dbReference type="AlphaFoldDB" id="A0A016V3A8"/>
<organism evidence="1 2">
    <name type="scientific">Ancylostoma ceylanicum</name>
    <dbReference type="NCBI Taxonomy" id="53326"/>
    <lineage>
        <taxon>Eukaryota</taxon>
        <taxon>Metazoa</taxon>
        <taxon>Ecdysozoa</taxon>
        <taxon>Nematoda</taxon>
        <taxon>Chromadorea</taxon>
        <taxon>Rhabditida</taxon>
        <taxon>Rhabditina</taxon>
        <taxon>Rhabditomorpha</taxon>
        <taxon>Strongyloidea</taxon>
        <taxon>Ancylostomatidae</taxon>
        <taxon>Ancylostomatinae</taxon>
        <taxon>Ancylostoma</taxon>
    </lineage>
</organism>
<reference evidence="2" key="1">
    <citation type="journal article" date="2015" name="Nat. Genet.">
        <title>The genome and transcriptome of the zoonotic hookworm Ancylostoma ceylanicum identify infection-specific gene families.</title>
        <authorList>
            <person name="Schwarz E.M."/>
            <person name="Hu Y."/>
            <person name="Antoshechkin I."/>
            <person name="Miller M.M."/>
            <person name="Sternberg P.W."/>
            <person name="Aroian R.V."/>
        </authorList>
    </citation>
    <scope>NUCLEOTIDE SEQUENCE</scope>
    <source>
        <strain evidence="2">HY135</strain>
    </source>
</reference>